<dbReference type="InterPro" id="IPR025405">
    <property type="entry name" value="DUF4131"/>
</dbReference>
<dbReference type="GO" id="GO:0005886">
    <property type="term" value="C:plasma membrane"/>
    <property type="evidence" value="ECO:0007669"/>
    <property type="project" value="UniProtKB-SubCell"/>
</dbReference>
<reference evidence="9 10" key="1">
    <citation type="submission" date="2018-11" db="EMBL/GenBank/DDBJ databases">
        <title>Complete genome sequence of Paenibacillus baekrokdamisoli strain KCTC 33723.</title>
        <authorList>
            <person name="Kang S.W."/>
            <person name="Lee K.C."/>
            <person name="Kim K.K."/>
            <person name="Kim J.S."/>
            <person name="Kim D.S."/>
            <person name="Ko S.H."/>
            <person name="Yang S.H."/>
            <person name="Lee J.S."/>
        </authorList>
    </citation>
    <scope>NUCLEOTIDE SEQUENCE [LARGE SCALE GENOMIC DNA]</scope>
    <source>
        <strain evidence="9 10">KCTC 33723</strain>
    </source>
</reference>
<dbReference type="Gene3D" id="3.60.15.10">
    <property type="entry name" value="Ribonuclease Z/Hydroxyacylglutathione hydrolase-like"/>
    <property type="match status" value="1"/>
</dbReference>
<keyword evidence="5" id="KW-0472">Membrane</keyword>
<comment type="subcellular location">
    <subcellularLocation>
        <location evidence="1">Cell membrane</location>
        <topology evidence="1">Multi-pass membrane protein</topology>
    </subcellularLocation>
</comment>
<organism evidence="9 10">
    <name type="scientific">Paenibacillus baekrokdamisoli</name>
    <dbReference type="NCBI Taxonomy" id="1712516"/>
    <lineage>
        <taxon>Bacteria</taxon>
        <taxon>Bacillati</taxon>
        <taxon>Bacillota</taxon>
        <taxon>Bacilli</taxon>
        <taxon>Bacillales</taxon>
        <taxon>Paenibacillaceae</taxon>
        <taxon>Paenibacillus</taxon>
    </lineage>
</organism>
<proteinExistence type="predicted"/>
<dbReference type="InterPro" id="IPR035681">
    <property type="entry name" value="ComA-like_MBL"/>
</dbReference>
<dbReference type="SMART" id="SM00849">
    <property type="entry name" value="Lactamase_B"/>
    <property type="match status" value="1"/>
</dbReference>
<dbReference type="InterPro" id="IPR001279">
    <property type="entry name" value="Metallo-B-lactamas"/>
</dbReference>
<keyword evidence="3" id="KW-0812">Transmembrane</keyword>
<dbReference type="Pfam" id="PF03772">
    <property type="entry name" value="Competence"/>
    <property type="match status" value="1"/>
</dbReference>
<dbReference type="InterPro" id="IPR036866">
    <property type="entry name" value="RibonucZ/Hydroxyglut_hydro"/>
</dbReference>
<accession>A0A3G9ISW1</accession>
<dbReference type="EMBL" id="AP019308">
    <property type="protein sequence ID" value="BBH21332.1"/>
    <property type="molecule type" value="Genomic_DNA"/>
</dbReference>
<evidence type="ECO:0000256" key="8">
    <source>
        <dbReference type="ARBA" id="ARBA00048505"/>
    </source>
</evidence>
<comment type="catalytic activity">
    <reaction evidence="6">
        <text>3',5'-cyclic CMP + H2O = CMP + H(+)</text>
        <dbReference type="Rhea" id="RHEA:72675"/>
        <dbReference type="ChEBI" id="CHEBI:15377"/>
        <dbReference type="ChEBI" id="CHEBI:15378"/>
        <dbReference type="ChEBI" id="CHEBI:58003"/>
        <dbReference type="ChEBI" id="CHEBI:60377"/>
    </reaction>
    <physiologicalReaction direction="left-to-right" evidence="6">
        <dbReference type="Rhea" id="RHEA:72676"/>
    </physiologicalReaction>
</comment>
<evidence type="ECO:0000256" key="2">
    <source>
        <dbReference type="ARBA" id="ARBA00022475"/>
    </source>
</evidence>
<evidence type="ECO:0000256" key="4">
    <source>
        <dbReference type="ARBA" id="ARBA00022989"/>
    </source>
</evidence>
<evidence type="ECO:0000256" key="3">
    <source>
        <dbReference type="ARBA" id="ARBA00022692"/>
    </source>
</evidence>
<gene>
    <name evidence="9" type="ORF">Back11_26770</name>
</gene>
<dbReference type="KEGG" id="pbk:Back11_26770"/>
<dbReference type="Pfam" id="PF13567">
    <property type="entry name" value="DUF4131"/>
    <property type="match status" value="1"/>
</dbReference>
<evidence type="ECO:0000313" key="10">
    <source>
        <dbReference type="Proteomes" id="UP000275368"/>
    </source>
</evidence>
<keyword evidence="2" id="KW-1003">Cell membrane</keyword>
<name>A0A3G9ISW1_9BACL</name>
<evidence type="ECO:0000256" key="6">
    <source>
        <dbReference type="ARBA" id="ARBA00034221"/>
    </source>
</evidence>
<dbReference type="RefSeq" id="WP_125657673.1">
    <property type="nucleotide sequence ID" value="NZ_AP019308.1"/>
</dbReference>
<dbReference type="InterPro" id="IPR004477">
    <property type="entry name" value="ComEC_N"/>
</dbReference>
<dbReference type="Proteomes" id="UP000275368">
    <property type="component" value="Chromosome"/>
</dbReference>
<evidence type="ECO:0000256" key="7">
    <source>
        <dbReference type="ARBA" id="ARBA00034301"/>
    </source>
</evidence>
<protein>
    <submittedName>
        <fullName evidence="9">Uncharacterized protein</fullName>
    </submittedName>
</protein>
<dbReference type="SUPFAM" id="SSF56281">
    <property type="entry name" value="Metallo-hydrolase/oxidoreductase"/>
    <property type="match status" value="1"/>
</dbReference>
<evidence type="ECO:0000256" key="1">
    <source>
        <dbReference type="ARBA" id="ARBA00004651"/>
    </source>
</evidence>
<keyword evidence="4" id="KW-1133">Transmembrane helix</keyword>
<dbReference type="PANTHER" id="PTHR30619">
    <property type="entry name" value="DNA INTERNALIZATION/COMPETENCE PROTEIN COMEC/REC2"/>
    <property type="match status" value="1"/>
</dbReference>
<keyword evidence="10" id="KW-1185">Reference proteome</keyword>
<dbReference type="PROSITE" id="PS51257">
    <property type="entry name" value="PROKAR_LIPOPROTEIN"/>
    <property type="match status" value="1"/>
</dbReference>
<comment type="catalytic activity">
    <reaction evidence="8">
        <text>3',5'-cyclic UMP + H2O = UMP + H(+)</text>
        <dbReference type="Rhea" id="RHEA:70575"/>
        <dbReference type="ChEBI" id="CHEBI:15377"/>
        <dbReference type="ChEBI" id="CHEBI:15378"/>
        <dbReference type="ChEBI" id="CHEBI:57865"/>
        <dbReference type="ChEBI" id="CHEBI:184387"/>
    </reaction>
    <physiologicalReaction direction="left-to-right" evidence="8">
        <dbReference type="Rhea" id="RHEA:70576"/>
    </physiologicalReaction>
</comment>
<dbReference type="OrthoDB" id="9761531at2"/>
<dbReference type="PANTHER" id="PTHR30619:SF1">
    <property type="entry name" value="RECOMBINATION PROTEIN 2"/>
    <property type="match status" value="1"/>
</dbReference>
<dbReference type="CDD" id="cd07731">
    <property type="entry name" value="ComA-like_MBL-fold"/>
    <property type="match status" value="1"/>
</dbReference>
<evidence type="ECO:0000256" key="5">
    <source>
        <dbReference type="ARBA" id="ARBA00023136"/>
    </source>
</evidence>
<evidence type="ECO:0000313" key="9">
    <source>
        <dbReference type="EMBL" id="BBH21332.1"/>
    </source>
</evidence>
<dbReference type="Pfam" id="PF00753">
    <property type="entry name" value="Lactamase_B"/>
    <property type="match status" value="1"/>
</dbReference>
<sequence length="900" mass="99281">MLRRPLVLFTICWLLGSCAAAGLESRGVLLAGGSLAAAWLAMLLRQRTAWPLAVSCLLAFGIAAGERVWVDSHNVSSLPEILISAGPGTTTSYEAEVTGAISSSVEIDGDRVQFRMTANDVRLTGEQAVRDISGESLLVQVRLAAQTELALAARWQRGERISIAGELTQPTEATNFGGFDYRRYLKSQRIHWLFKASGAASLHTSAGARFSMASMLSRIDAMRTALGNRMDALYPGEQSGYMKGLVLGISDDLDPDRFRQFSQLGLTHILAISGLHVAVFLYVLSGLLRLLRMTRERMLLLMIVAVPFYVLLAGASPSVMRAGIMAMLGLAAARMDKLKDGLHLLAAAALIMLAWDPYMLSNVGFQLSFLVTAGLILGVPPVRRWLPSGPRTKALFDLITVTIVAQAISFPLTVYYFNQFHLLSLLANFVLVPFISFIVMPLGGASLILDAIWHPAGSLLAMAAILGNKLTFGFVLKLSQIQSFRMIWATPSLIWVLCMYTAIAVSLTTLRSAFNRRHLVPNEQGLEYDSNNELQGSPLSAQSQSLQASDLTETQPLDRTEPIPFISPYSSEGAYKPNIIIRRLLPLFCLLILVIPLLWAYYPDWKDNDAYVSFLDVGQGDSILIRTSSGKHILIDGGGSVVFRKPGDEWRERRDPFEVGQKVVVPLLQQRGVHAIDLLVLSHLDSDHIKGLTAVLKQIPVKRILWNGTYKPSPDAQSVLQTAVENHIPLYRAEGGLSWKMDEHATIELIGAAPDTTINQTAFIPTVKEQNGQSVALLLHLYDRTFILTGDADKAEEDFLLSQFQRLHPEQQQNKSIDVLKVSHHGSKTSSSEAWLAYWHPNMAVISVGRNNLYGHPNTNVLERLETSGTQVKRTDLNGEVQFRISEKNQLQMRQKVVNN</sequence>
<dbReference type="InterPro" id="IPR052159">
    <property type="entry name" value="Competence_DNA_uptake"/>
</dbReference>
<dbReference type="AlphaFoldDB" id="A0A3G9ISW1"/>
<dbReference type="NCBIfam" id="TIGR00360">
    <property type="entry name" value="ComEC_N-term"/>
    <property type="match status" value="1"/>
</dbReference>
<comment type="function">
    <text evidence="7">Counteracts the endogenous Pycsar antiviral defense system. Phosphodiesterase that enables metal-dependent hydrolysis of host cyclic nucleotide Pycsar defense signals such as cCMP and cUMP.</text>
</comment>